<gene>
    <name evidence="2" type="ORF">G0004_09505</name>
</gene>
<evidence type="ECO:0000259" key="1">
    <source>
        <dbReference type="Pfam" id="PF09643"/>
    </source>
</evidence>
<dbReference type="EMBL" id="JAAGRA010000035">
    <property type="protein sequence ID" value="NEF40694.1"/>
    <property type="molecule type" value="Genomic_DNA"/>
</dbReference>
<proteinExistence type="predicted"/>
<dbReference type="Gene3D" id="2.30.30.290">
    <property type="entry name" value="YopX-like domains"/>
    <property type="match status" value="1"/>
</dbReference>
<dbReference type="SUPFAM" id="SSF159006">
    <property type="entry name" value="YopX-like"/>
    <property type="match status" value="1"/>
</dbReference>
<comment type="caution">
    <text evidence="2">The sequence shown here is derived from an EMBL/GenBank/DDBJ whole genome shotgun (WGS) entry which is preliminary data.</text>
</comment>
<sequence length="84" mass="9654">DHKRWHSSVELMQSTGFKDVNGVEIYEGDIVQDSYSGEVSFIEFKEGAFYITCSNVTELISENDDIIEIIGNIFENEELLEVMR</sequence>
<feature type="non-terminal residue" evidence="2">
    <location>
        <position position="1"/>
    </location>
</feature>
<dbReference type="Pfam" id="PF09643">
    <property type="entry name" value="YopX"/>
    <property type="match status" value="1"/>
</dbReference>
<dbReference type="InterPro" id="IPR010024">
    <property type="entry name" value="CHP16711"/>
</dbReference>
<dbReference type="NCBIfam" id="TIGR01671">
    <property type="entry name" value="phage_TIGR01671"/>
    <property type="match status" value="1"/>
</dbReference>
<feature type="domain" description="YopX protein" evidence="1">
    <location>
        <begin position="8"/>
        <end position="81"/>
    </location>
</feature>
<evidence type="ECO:0000313" key="2">
    <source>
        <dbReference type="EMBL" id="NEF40694.1"/>
    </source>
</evidence>
<accession>A0A6B3IZY5</accession>
<name>A0A6B3IZY5_STAAU</name>
<dbReference type="AlphaFoldDB" id="A0A6B3IZY5"/>
<dbReference type="RefSeq" id="WP_164055075.1">
    <property type="nucleotide sequence ID" value="NZ_JAAGRA010000035.1"/>
</dbReference>
<dbReference type="InterPro" id="IPR019096">
    <property type="entry name" value="YopX_protein"/>
</dbReference>
<protein>
    <recommendedName>
        <fullName evidence="1">YopX protein domain-containing protein</fullName>
    </recommendedName>
</protein>
<dbReference type="InterPro" id="IPR023385">
    <property type="entry name" value="YopX-like_C"/>
</dbReference>
<organism evidence="2">
    <name type="scientific">Staphylococcus aureus</name>
    <dbReference type="NCBI Taxonomy" id="1280"/>
    <lineage>
        <taxon>Bacteria</taxon>
        <taxon>Bacillati</taxon>
        <taxon>Bacillota</taxon>
        <taxon>Bacilli</taxon>
        <taxon>Bacillales</taxon>
        <taxon>Staphylococcaceae</taxon>
        <taxon>Staphylococcus</taxon>
    </lineage>
</organism>
<reference evidence="2" key="1">
    <citation type="journal article" date="2020" name="Antimicrob. Agents Chemother.">
        <title>Novel insights into the classification of staphylococcal beta-lactamases in relation to the cefazolin inoculum effect.</title>
        <authorList>
            <person name="Carvajal L.P."/>
            <person name="Rincon S."/>
            <person name="Echeverri A."/>
            <person name="Porras J."/>
            <person name="Rios R."/>
            <person name="Ordonez K."/>
            <person name="Seas C."/>
            <person name="Gomez-Villegas S."/>
            <person name="Diaz L."/>
            <person name="Arias C.A."/>
            <person name="Reyes J."/>
        </authorList>
    </citation>
    <scope>NUCLEOTIDE SEQUENCE</scope>
    <source>
        <strain evidence="2">5420</strain>
    </source>
</reference>